<comment type="catalytic activity">
    <reaction evidence="5 7">
        <text>AMP + ATP = 2 ADP</text>
        <dbReference type="Rhea" id="RHEA:12973"/>
        <dbReference type="ChEBI" id="CHEBI:30616"/>
        <dbReference type="ChEBI" id="CHEBI:456215"/>
        <dbReference type="ChEBI" id="CHEBI:456216"/>
        <dbReference type="EC" id="2.7.4.3"/>
    </reaction>
</comment>
<dbReference type="RefSeq" id="WP_110781664.1">
    <property type="nucleotide sequence ID" value="NZ_QJTI01000019.1"/>
</dbReference>
<feature type="compositionally biased region" description="Low complexity" evidence="8">
    <location>
        <begin position="368"/>
        <end position="382"/>
    </location>
</feature>
<feature type="compositionally biased region" description="Basic residues" evidence="8">
    <location>
        <begin position="202"/>
        <end position="227"/>
    </location>
</feature>
<dbReference type="OrthoDB" id="9805030at2"/>
<feature type="binding site" evidence="5">
    <location>
        <position position="92"/>
    </location>
    <ligand>
        <name>AMP</name>
        <dbReference type="ChEBI" id="CHEBI:456215"/>
    </ligand>
</feature>
<dbReference type="NCBIfam" id="NF011105">
    <property type="entry name" value="PRK14532.1"/>
    <property type="match status" value="1"/>
</dbReference>
<dbReference type="Gene3D" id="3.40.50.300">
    <property type="entry name" value="P-loop containing nucleotide triphosphate hydrolases"/>
    <property type="match status" value="1"/>
</dbReference>
<dbReference type="EMBL" id="QJTI01000019">
    <property type="protein sequence ID" value="PYF01604.1"/>
    <property type="molecule type" value="Genomic_DNA"/>
</dbReference>
<evidence type="ECO:0000256" key="7">
    <source>
        <dbReference type="RuleBase" id="RU003331"/>
    </source>
</evidence>
<gene>
    <name evidence="5" type="primary">adk</name>
    <name evidence="9" type="ORF">BJ122_1197</name>
</gene>
<evidence type="ECO:0000313" key="10">
    <source>
        <dbReference type="Proteomes" id="UP000248148"/>
    </source>
</evidence>
<sequence length="431" mass="44366">MRLILLGPPGAGKGTQAQRLVERYSIVQLSTGDMLRAAVAAETAIGLRAKDIMASGGLVPDEVVVGIISDRLELDDAENGFILDGFPRTVPQAEALDELLSSKGIELDAVVELKVNEGALLERVENRVAEMRARGEEPRADDNAEALAKRLASYRAQTEPLVQYYSERRKLLTVDGMMTIEEVTKEIERLLNAVTAGDSKPARRSAKPKAAKAKPAKAKAGKAKAGKASKEATAETAKPKAAKGAKADKAAKPAKGKAVKAKAAKAKPAKAVKGKAVKGKAAKADVAKAKAAKGKTSKVKAPKASASKASASKAKAGKAKAGKAVKTLKKAVKAPKASKNSAKNTAKPVAKSGHKAGLKGKKATANSKAPVAKVGKTAGKAKAPSKKAPSKKAPSKKAAANKKAVAKTATKAVRKTAGKAGRSSTKKRGKA</sequence>
<dbReference type="SUPFAM" id="SSF52540">
    <property type="entry name" value="P-loop containing nucleoside triphosphate hydrolases"/>
    <property type="match status" value="1"/>
</dbReference>
<reference evidence="9 10" key="1">
    <citation type="submission" date="2018-06" db="EMBL/GenBank/DDBJ databases">
        <title>Genomic Encyclopedia of Archaeal and Bacterial Type Strains, Phase II (KMG-II): from individual species to whole genera.</title>
        <authorList>
            <person name="Goeker M."/>
        </authorList>
    </citation>
    <scope>NUCLEOTIDE SEQUENCE [LARGE SCALE GENOMIC DNA]</scope>
    <source>
        <strain evidence="9 10">JCM 11668</strain>
    </source>
</reference>
<feature type="binding site" evidence="5">
    <location>
        <position position="36"/>
    </location>
    <ligand>
        <name>AMP</name>
        <dbReference type="ChEBI" id="CHEBI:456215"/>
    </ligand>
</feature>
<dbReference type="InterPro" id="IPR033690">
    <property type="entry name" value="Adenylat_kinase_CS"/>
</dbReference>
<accession>A0A318TA69</accession>
<dbReference type="PRINTS" id="PR00094">
    <property type="entry name" value="ADENYLTKNASE"/>
</dbReference>
<comment type="pathway">
    <text evidence="5">Purine metabolism; AMP biosynthesis via salvage pathway; AMP from ADP: step 1/1.</text>
</comment>
<dbReference type="NCBIfam" id="NF010381">
    <property type="entry name" value="PRK13808.1"/>
    <property type="match status" value="1"/>
</dbReference>
<feature type="compositionally biased region" description="Low complexity" evidence="8">
    <location>
        <begin position="334"/>
        <end position="348"/>
    </location>
</feature>
<feature type="compositionally biased region" description="Basic residues" evidence="8">
    <location>
        <begin position="290"/>
        <end position="301"/>
    </location>
</feature>
<dbReference type="NCBIfam" id="TIGR01351">
    <property type="entry name" value="adk"/>
    <property type="match status" value="1"/>
</dbReference>
<feature type="binding site" evidence="5">
    <location>
        <begin position="85"/>
        <end position="88"/>
    </location>
    <ligand>
        <name>AMP</name>
        <dbReference type="ChEBI" id="CHEBI:456215"/>
    </ligand>
</feature>
<feature type="binding site" evidence="5">
    <location>
        <position position="150"/>
    </location>
    <ligand>
        <name>AMP</name>
        <dbReference type="ChEBI" id="CHEBI:456215"/>
    </ligand>
</feature>
<feature type="compositionally biased region" description="Basic residues" evidence="8">
    <location>
        <begin position="352"/>
        <end position="362"/>
    </location>
</feature>
<proteinExistence type="inferred from homology"/>
<evidence type="ECO:0000256" key="5">
    <source>
        <dbReference type="HAMAP-Rule" id="MF_00235"/>
    </source>
</evidence>
<feature type="binding site" evidence="5">
    <location>
        <position position="139"/>
    </location>
    <ligand>
        <name>AMP</name>
        <dbReference type="ChEBI" id="CHEBI:456215"/>
    </ligand>
</feature>
<feature type="compositionally biased region" description="Low complexity" evidence="8">
    <location>
        <begin position="396"/>
        <end position="411"/>
    </location>
</feature>
<evidence type="ECO:0000256" key="3">
    <source>
        <dbReference type="ARBA" id="ARBA00022741"/>
    </source>
</evidence>
<keyword evidence="5" id="KW-0963">Cytoplasm</keyword>
<feature type="region of interest" description="Disordered" evidence="8">
    <location>
        <begin position="197"/>
        <end position="431"/>
    </location>
</feature>
<feature type="binding site" evidence="5">
    <location>
        <begin position="10"/>
        <end position="15"/>
    </location>
    <ligand>
        <name>ATP</name>
        <dbReference type="ChEBI" id="CHEBI:30616"/>
    </ligand>
</feature>
<dbReference type="HAMAP" id="MF_00235">
    <property type="entry name" value="Adenylate_kinase_Adk"/>
    <property type="match status" value="1"/>
</dbReference>
<comment type="subcellular location">
    <subcellularLocation>
        <location evidence="5 7">Cytoplasm</location>
    </subcellularLocation>
</comment>
<dbReference type="GO" id="GO:0004017">
    <property type="term" value="F:AMP kinase activity"/>
    <property type="evidence" value="ECO:0007669"/>
    <property type="project" value="UniProtKB-UniRule"/>
</dbReference>
<organism evidence="9 10">
    <name type="scientific">Rhodopseudomonas faecalis</name>
    <dbReference type="NCBI Taxonomy" id="99655"/>
    <lineage>
        <taxon>Bacteria</taxon>
        <taxon>Pseudomonadati</taxon>
        <taxon>Pseudomonadota</taxon>
        <taxon>Alphaproteobacteria</taxon>
        <taxon>Hyphomicrobiales</taxon>
        <taxon>Nitrobacteraceae</taxon>
        <taxon>Rhodopseudomonas</taxon>
    </lineage>
</organism>
<keyword evidence="5 7" id="KW-0067">ATP-binding</keyword>
<dbReference type="GO" id="GO:0044209">
    <property type="term" value="P:AMP salvage"/>
    <property type="evidence" value="ECO:0007669"/>
    <property type="project" value="UniProtKB-UniRule"/>
</dbReference>
<evidence type="ECO:0000256" key="8">
    <source>
        <dbReference type="SAM" id="MobiDB-lite"/>
    </source>
</evidence>
<keyword evidence="3 5" id="KW-0547">Nucleotide-binding</keyword>
<dbReference type="NCBIfam" id="NF011100">
    <property type="entry name" value="PRK14527.1"/>
    <property type="match status" value="1"/>
</dbReference>
<keyword evidence="1 5" id="KW-0808">Transferase</keyword>
<dbReference type="Proteomes" id="UP000248148">
    <property type="component" value="Unassembled WGS sequence"/>
</dbReference>
<feature type="compositionally biased region" description="Low complexity" evidence="8">
    <location>
        <begin position="302"/>
        <end position="314"/>
    </location>
</feature>
<feature type="binding site" evidence="5">
    <location>
        <begin position="57"/>
        <end position="59"/>
    </location>
    <ligand>
        <name>AMP</name>
        <dbReference type="ChEBI" id="CHEBI:456215"/>
    </ligand>
</feature>
<protein>
    <recommendedName>
        <fullName evidence="5 7">Adenylate kinase</fullName>
        <shortName evidence="5">AK</shortName>
        <ecNumber evidence="5 7">2.7.4.3</ecNumber>
    </recommendedName>
    <alternativeName>
        <fullName evidence="5">ATP-AMP transphosphorylase</fullName>
    </alternativeName>
    <alternativeName>
        <fullName evidence="5">ATP:AMP phosphotransferase</fullName>
    </alternativeName>
    <alternativeName>
        <fullName evidence="5">Adenylate monophosphate kinase</fullName>
    </alternativeName>
</protein>
<dbReference type="GO" id="GO:0005524">
    <property type="term" value="F:ATP binding"/>
    <property type="evidence" value="ECO:0007669"/>
    <property type="project" value="UniProtKB-UniRule"/>
</dbReference>
<dbReference type="GO" id="GO:0005737">
    <property type="term" value="C:cytoplasm"/>
    <property type="evidence" value="ECO:0007669"/>
    <property type="project" value="UniProtKB-SubCell"/>
</dbReference>
<dbReference type="PROSITE" id="PS00113">
    <property type="entry name" value="ADENYLATE_KINASE"/>
    <property type="match status" value="1"/>
</dbReference>
<comment type="function">
    <text evidence="5">Catalyzes the reversible transfer of the terminal phosphate group between ATP and AMP. Plays an important role in cellular energy homeostasis and in adenine nucleotide metabolism.</text>
</comment>
<dbReference type="NCBIfam" id="NF011104">
    <property type="entry name" value="PRK14531.1"/>
    <property type="match status" value="1"/>
</dbReference>
<feature type="compositionally biased region" description="Basic residues" evidence="8">
    <location>
        <begin position="315"/>
        <end position="333"/>
    </location>
</feature>
<dbReference type="InterPro" id="IPR000850">
    <property type="entry name" value="Adenylat/UMP-CMP_kin"/>
</dbReference>
<evidence type="ECO:0000256" key="6">
    <source>
        <dbReference type="RuleBase" id="RU003330"/>
    </source>
</evidence>
<dbReference type="CDD" id="cd01428">
    <property type="entry name" value="ADK"/>
    <property type="match status" value="1"/>
</dbReference>
<dbReference type="NCBIfam" id="NF011101">
    <property type="entry name" value="PRK14528.1"/>
    <property type="match status" value="1"/>
</dbReference>
<feature type="compositionally biased region" description="Basic residues" evidence="8">
    <location>
        <begin position="252"/>
        <end position="281"/>
    </location>
</feature>
<dbReference type="InterPro" id="IPR027417">
    <property type="entry name" value="P-loop_NTPase"/>
</dbReference>
<evidence type="ECO:0000256" key="1">
    <source>
        <dbReference type="ARBA" id="ARBA00022679"/>
    </source>
</evidence>
<feature type="binding site" evidence="5">
    <location>
        <position position="127"/>
    </location>
    <ligand>
        <name>ATP</name>
        <dbReference type="ChEBI" id="CHEBI:30616"/>
    </ligand>
</feature>
<evidence type="ECO:0000256" key="4">
    <source>
        <dbReference type="ARBA" id="ARBA00022777"/>
    </source>
</evidence>
<feature type="region of interest" description="NMP" evidence="5">
    <location>
        <begin position="30"/>
        <end position="59"/>
    </location>
</feature>
<dbReference type="UniPathway" id="UPA00588">
    <property type="reaction ID" value="UER00649"/>
</dbReference>
<comment type="caution">
    <text evidence="9">The sequence shown here is derived from an EMBL/GenBank/DDBJ whole genome shotgun (WGS) entry which is preliminary data.</text>
</comment>
<comment type="subunit">
    <text evidence="5 7">Monomer.</text>
</comment>
<dbReference type="Pfam" id="PF00406">
    <property type="entry name" value="ADK"/>
    <property type="match status" value="1"/>
</dbReference>
<feature type="binding site" evidence="5">
    <location>
        <position position="178"/>
    </location>
    <ligand>
        <name>ATP</name>
        <dbReference type="ChEBI" id="CHEBI:30616"/>
    </ligand>
</feature>
<keyword evidence="10" id="KW-1185">Reference proteome</keyword>
<dbReference type="PANTHER" id="PTHR23359">
    <property type="entry name" value="NUCLEOTIDE KINASE"/>
    <property type="match status" value="1"/>
</dbReference>
<comment type="caution">
    <text evidence="5">Lacks conserved residue(s) required for the propagation of feature annotation.</text>
</comment>
<dbReference type="NCBIfam" id="NF001381">
    <property type="entry name" value="PRK00279.1-3"/>
    <property type="match status" value="1"/>
</dbReference>
<keyword evidence="4 5" id="KW-0418">Kinase</keyword>
<dbReference type="AlphaFoldDB" id="A0A318TA69"/>
<dbReference type="EC" id="2.7.4.3" evidence="5 7"/>
<feature type="binding site" evidence="5">
    <location>
        <position position="31"/>
    </location>
    <ligand>
        <name>AMP</name>
        <dbReference type="ChEBI" id="CHEBI:456215"/>
    </ligand>
</feature>
<comment type="domain">
    <text evidence="5">Consists of three domains, a large central CORE domain and two small peripheral domains, NMPbind and LID, which undergo movements during catalysis. The LID domain closes over the site of phosphoryl transfer upon ATP binding. Assembling and dissambling the active center during each catalytic cycle provides an effective means to prevent ATP hydrolysis.</text>
</comment>
<evidence type="ECO:0000256" key="2">
    <source>
        <dbReference type="ARBA" id="ARBA00022727"/>
    </source>
</evidence>
<keyword evidence="2 5" id="KW-0545">Nucleotide biosynthesis</keyword>
<dbReference type="InterPro" id="IPR006259">
    <property type="entry name" value="Adenyl_kin_sub"/>
</dbReference>
<name>A0A318TA69_9BRAD</name>
<feature type="compositionally biased region" description="Basic residues" evidence="8">
    <location>
        <begin position="383"/>
        <end position="395"/>
    </location>
</feature>
<comment type="similarity">
    <text evidence="5 6">Belongs to the adenylate kinase family.</text>
</comment>
<evidence type="ECO:0000313" key="9">
    <source>
        <dbReference type="EMBL" id="PYF01604.1"/>
    </source>
</evidence>